<dbReference type="PANTHER" id="PTHR21055:SF3">
    <property type="entry name" value="PROTEIN PHOSPHATASE 1 REGULATORY SUBUNIT 36"/>
    <property type="match status" value="1"/>
</dbReference>
<dbReference type="EMBL" id="UZAN01047154">
    <property type="protein sequence ID" value="VDP85086.1"/>
    <property type="molecule type" value="Genomic_DNA"/>
</dbReference>
<accession>A0A183AQN4</accession>
<gene>
    <name evidence="1" type="ORF">ECPE_LOCUS9269</name>
</gene>
<reference evidence="3" key="1">
    <citation type="submission" date="2016-06" db="UniProtKB">
        <authorList>
            <consortium name="WormBaseParasite"/>
        </authorList>
    </citation>
    <scope>IDENTIFICATION</scope>
</reference>
<dbReference type="Proteomes" id="UP000272942">
    <property type="component" value="Unassembled WGS sequence"/>
</dbReference>
<dbReference type="InterPro" id="IPR026142">
    <property type="entry name" value="Pro_pase_1_reg_su_36"/>
</dbReference>
<name>A0A183AQN4_9TREM</name>
<dbReference type="GO" id="GO:0019902">
    <property type="term" value="F:phosphatase binding"/>
    <property type="evidence" value="ECO:0007669"/>
    <property type="project" value="InterPro"/>
</dbReference>
<evidence type="ECO:0000313" key="3">
    <source>
        <dbReference type="WBParaSite" id="ECPE_0000929701-mRNA-1"/>
    </source>
</evidence>
<evidence type="ECO:0000313" key="1">
    <source>
        <dbReference type="EMBL" id="VDP85086.1"/>
    </source>
</evidence>
<sequence length="223" mass="25954">MICLWVEYCQVAQAKAVEAQHHRQKQIIVIRRELAAAYAQFILLERQIYAAKHRIMYRPVDPTKEAIHDQNLFETTYWFLVFGVWITFGRNYFKDICIEVGKSDMFNSLGRMGAARFSQNPNDRQSMKELYKTHLSRGVMMNQRSPALRLLIPEPRDRVAALFQNIATKTECTSEQERRDSILQRNQRYGILGDARYLYDDQLIANSADGITEQAGSPTREDI</sequence>
<reference evidence="1 2" key="2">
    <citation type="submission" date="2018-11" db="EMBL/GenBank/DDBJ databases">
        <authorList>
            <consortium name="Pathogen Informatics"/>
        </authorList>
    </citation>
    <scope>NUCLEOTIDE SEQUENCE [LARGE SCALE GENOMIC DNA]</scope>
    <source>
        <strain evidence="1 2">Egypt</strain>
    </source>
</reference>
<dbReference type="AlphaFoldDB" id="A0A183AQN4"/>
<proteinExistence type="predicted"/>
<keyword evidence="2" id="KW-1185">Reference proteome</keyword>
<protein>
    <submittedName>
        <fullName evidence="1 3">Uncharacterized protein</fullName>
    </submittedName>
</protein>
<organism evidence="3">
    <name type="scientific">Echinostoma caproni</name>
    <dbReference type="NCBI Taxonomy" id="27848"/>
    <lineage>
        <taxon>Eukaryota</taxon>
        <taxon>Metazoa</taxon>
        <taxon>Spiralia</taxon>
        <taxon>Lophotrochozoa</taxon>
        <taxon>Platyhelminthes</taxon>
        <taxon>Trematoda</taxon>
        <taxon>Digenea</taxon>
        <taxon>Plagiorchiida</taxon>
        <taxon>Echinostomata</taxon>
        <taxon>Echinostomatoidea</taxon>
        <taxon>Echinostomatidae</taxon>
        <taxon>Echinostoma</taxon>
    </lineage>
</organism>
<dbReference type="WBParaSite" id="ECPE_0000929701-mRNA-1">
    <property type="protein sequence ID" value="ECPE_0000929701-mRNA-1"/>
    <property type="gene ID" value="ECPE_0000929701"/>
</dbReference>
<evidence type="ECO:0000313" key="2">
    <source>
        <dbReference type="Proteomes" id="UP000272942"/>
    </source>
</evidence>
<dbReference type="OrthoDB" id="6724830at2759"/>
<dbReference type="PANTHER" id="PTHR21055">
    <property type="entry name" value="PROTEIN PHOSPHATASE 1 REGULATORY SUBUNIT 36"/>
    <property type="match status" value="1"/>
</dbReference>